<keyword evidence="4" id="KW-0285">Flavoprotein</keyword>
<evidence type="ECO:0000256" key="2">
    <source>
        <dbReference type="ARBA" id="ARBA00007118"/>
    </source>
</evidence>
<keyword evidence="12" id="KW-1185">Reference proteome</keyword>
<feature type="domain" description="Flagellar motor switch protein FliN-like C-terminal" evidence="10">
    <location>
        <begin position="248"/>
        <end position="317"/>
    </location>
</feature>
<comment type="cofactor">
    <cofactor evidence="1">
        <name>FMN</name>
        <dbReference type="ChEBI" id="CHEBI:58210"/>
    </cofactor>
</comment>
<dbReference type="Pfam" id="PF01052">
    <property type="entry name" value="FliMN_C"/>
    <property type="match status" value="1"/>
</dbReference>
<reference evidence="11" key="3">
    <citation type="submission" date="2023-05" db="EMBL/GenBank/DDBJ databases">
        <authorList>
            <person name="Smith C.H."/>
        </authorList>
    </citation>
    <scope>NUCLEOTIDE SEQUENCE</scope>
    <source>
        <strain evidence="11">CHS0354</strain>
        <tissue evidence="11">Mantle</tissue>
    </source>
</reference>
<dbReference type="InterPro" id="IPR001543">
    <property type="entry name" value="FliN-like_C"/>
</dbReference>
<dbReference type="PRINTS" id="PR00956">
    <property type="entry name" value="FLGMOTORFLIN"/>
</dbReference>
<reference evidence="11" key="1">
    <citation type="journal article" date="2021" name="Genome Biol. Evol.">
        <title>A High-Quality Reference Genome for a Parasitic Bivalve with Doubly Uniparental Inheritance (Bivalvia: Unionida).</title>
        <authorList>
            <person name="Smith C.H."/>
        </authorList>
    </citation>
    <scope>NUCLEOTIDE SEQUENCE</scope>
    <source>
        <strain evidence="11">CHS0354</strain>
    </source>
</reference>
<feature type="domain" description="Nitroreductase" evidence="9">
    <location>
        <begin position="26"/>
        <end position="154"/>
    </location>
</feature>
<evidence type="ECO:0000256" key="7">
    <source>
        <dbReference type="ARBA" id="ARBA00023002"/>
    </source>
</evidence>
<evidence type="ECO:0008006" key="13">
    <source>
        <dbReference type="Google" id="ProtNLM"/>
    </source>
</evidence>
<dbReference type="GO" id="GO:0006935">
    <property type="term" value="P:chemotaxis"/>
    <property type="evidence" value="ECO:0007669"/>
    <property type="project" value="InterPro"/>
</dbReference>
<keyword evidence="7" id="KW-0560">Oxidoreductase</keyword>
<evidence type="ECO:0000313" key="11">
    <source>
        <dbReference type="EMBL" id="KAK3596113.1"/>
    </source>
</evidence>
<keyword evidence="5" id="KW-0288">FMN</keyword>
<dbReference type="InterPro" id="IPR052530">
    <property type="entry name" value="NAD(P)H_nitroreductase"/>
</dbReference>
<dbReference type="InterPro" id="IPR036429">
    <property type="entry name" value="SpoA-like_sf"/>
</dbReference>
<keyword evidence="6" id="KW-0521">NADP</keyword>
<evidence type="ECO:0000256" key="6">
    <source>
        <dbReference type="ARBA" id="ARBA00022857"/>
    </source>
</evidence>
<sequence length="330" mass="37209">MSDKYMNFVDLMLRRQSLPALKLTAPGPSADEVTAILKTAVSVSDHGNLQPWRFVVLQGEGKLKYLRAVERVFTEEKPNPDKLDKMRRMIPGTPLIIVSIFSPDTKAKISQNEQLLSCGASCQNIILSAYALGYYSQWLTGLPAESPSVREFFKCSLMSRLPELSISVLRLKSRTGKKKFIRINSFPKKTMADNPEDFIEEIKDDPFEEALRKMQQGDIPDPKQQAEDPKEEIQQPVTEAEKARNLDLLLDLQVEVTMEIGRSRMLISDLLLLGQSSVIELDRLVGDDLDIMIGDKKIGKAEVVISQEKFGGRIKKIHSPRQRLNAINGR</sequence>
<dbReference type="PANTHER" id="PTHR43821:SF1">
    <property type="entry name" value="NAD(P)H NITROREDUCTASE YDJA-RELATED"/>
    <property type="match status" value="1"/>
</dbReference>
<dbReference type="EMBL" id="JAEAOA010001653">
    <property type="protein sequence ID" value="KAK3596113.1"/>
    <property type="molecule type" value="Genomic_DNA"/>
</dbReference>
<evidence type="ECO:0000256" key="4">
    <source>
        <dbReference type="ARBA" id="ARBA00022630"/>
    </source>
</evidence>
<comment type="similarity">
    <text evidence="2">Belongs to the nitroreductase family.</text>
</comment>
<evidence type="ECO:0000256" key="8">
    <source>
        <dbReference type="ARBA" id="ARBA00023027"/>
    </source>
</evidence>
<evidence type="ECO:0000256" key="1">
    <source>
        <dbReference type="ARBA" id="ARBA00001917"/>
    </source>
</evidence>
<dbReference type="GO" id="GO:0003774">
    <property type="term" value="F:cytoskeletal motor activity"/>
    <property type="evidence" value="ECO:0007669"/>
    <property type="project" value="InterPro"/>
</dbReference>
<accession>A0AAE0VZ69</accession>
<dbReference type="Gene3D" id="3.40.109.10">
    <property type="entry name" value="NADH Oxidase"/>
    <property type="match status" value="1"/>
</dbReference>
<evidence type="ECO:0000313" key="12">
    <source>
        <dbReference type="Proteomes" id="UP001195483"/>
    </source>
</evidence>
<dbReference type="InterPro" id="IPR001172">
    <property type="entry name" value="FliN_T3SS_HrcQb"/>
</dbReference>
<comment type="similarity">
    <text evidence="3">Belongs to the FliN/MopA/SpaO family.</text>
</comment>
<dbReference type="GO" id="GO:0140616">
    <property type="term" value="F:iodotyrosine deiodinase activity"/>
    <property type="evidence" value="ECO:0007669"/>
    <property type="project" value="UniProtKB-ARBA"/>
</dbReference>
<evidence type="ECO:0000259" key="10">
    <source>
        <dbReference type="Pfam" id="PF01052"/>
    </source>
</evidence>
<dbReference type="AlphaFoldDB" id="A0AAE0VZ69"/>
<dbReference type="InterPro" id="IPR000415">
    <property type="entry name" value="Nitroreductase-like"/>
</dbReference>
<evidence type="ECO:0000256" key="3">
    <source>
        <dbReference type="ARBA" id="ARBA00009226"/>
    </source>
</evidence>
<keyword evidence="8" id="KW-0520">NAD</keyword>
<comment type="caution">
    <text evidence="11">The sequence shown here is derived from an EMBL/GenBank/DDBJ whole genome shotgun (WGS) entry which is preliminary data.</text>
</comment>
<dbReference type="Proteomes" id="UP001195483">
    <property type="component" value="Unassembled WGS sequence"/>
</dbReference>
<dbReference type="Pfam" id="PF00881">
    <property type="entry name" value="Nitroreductase"/>
    <property type="match status" value="1"/>
</dbReference>
<dbReference type="InterPro" id="IPR026021">
    <property type="entry name" value="YdjA-like"/>
</dbReference>
<dbReference type="InterPro" id="IPR029479">
    <property type="entry name" value="Nitroreductase"/>
</dbReference>
<dbReference type="SUPFAM" id="SSF55469">
    <property type="entry name" value="FMN-dependent nitroreductase-like"/>
    <property type="match status" value="1"/>
</dbReference>
<dbReference type="SUPFAM" id="SSF101801">
    <property type="entry name" value="Surface presentation of antigens (SPOA)"/>
    <property type="match status" value="1"/>
</dbReference>
<evidence type="ECO:0000256" key="5">
    <source>
        <dbReference type="ARBA" id="ARBA00022643"/>
    </source>
</evidence>
<evidence type="ECO:0000259" key="9">
    <source>
        <dbReference type="Pfam" id="PF00881"/>
    </source>
</evidence>
<gene>
    <name evidence="11" type="ORF">CHS0354_027383</name>
</gene>
<reference evidence="11" key="2">
    <citation type="journal article" date="2021" name="Genome Biol. Evol.">
        <title>Developing a high-quality reference genome for a parasitic bivalve with doubly uniparental inheritance (Bivalvia: Unionida).</title>
        <authorList>
            <person name="Smith C.H."/>
        </authorList>
    </citation>
    <scope>NUCLEOTIDE SEQUENCE</scope>
    <source>
        <strain evidence="11">CHS0354</strain>
        <tissue evidence="11">Mantle</tissue>
    </source>
</reference>
<proteinExistence type="inferred from homology"/>
<dbReference type="Gene3D" id="2.30.330.10">
    <property type="entry name" value="SpoA-like"/>
    <property type="match status" value="1"/>
</dbReference>
<dbReference type="CDD" id="cd02135">
    <property type="entry name" value="YdjA-like"/>
    <property type="match status" value="1"/>
</dbReference>
<organism evidence="11 12">
    <name type="scientific">Potamilus streckersoni</name>
    <dbReference type="NCBI Taxonomy" id="2493646"/>
    <lineage>
        <taxon>Eukaryota</taxon>
        <taxon>Metazoa</taxon>
        <taxon>Spiralia</taxon>
        <taxon>Lophotrochozoa</taxon>
        <taxon>Mollusca</taxon>
        <taxon>Bivalvia</taxon>
        <taxon>Autobranchia</taxon>
        <taxon>Heteroconchia</taxon>
        <taxon>Palaeoheterodonta</taxon>
        <taxon>Unionida</taxon>
        <taxon>Unionoidea</taxon>
        <taxon>Unionidae</taxon>
        <taxon>Ambleminae</taxon>
        <taxon>Lampsilini</taxon>
        <taxon>Potamilus</taxon>
    </lineage>
</organism>
<protein>
    <recommendedName>
        <fullName evidence="13">Flagellar motor switch protein FliN-like C-terminal domain-containing protein</fullName>
    </recommendedName>
</protein>
<name>A0AAE0VZ69_9BIVA</name>
<dbReference type="PANTHER" id="PTHR43821">
    <property type="entry name" value="NAD(P)H NITROREDUCTASE YDJA-RELATED"/>
    <property type="match status" value="1"/>
</dbReference>